<organism evidence="1">
    <name type="scientific">Brachypodium distachyon</name>
    <name type="common">Purple false brome</name>
    <name type="synonym">Trachynia distachya</name>
    <dbReference type="NCBI Taxonomy" id="15368"/>
    <lineage>
        <taxon>Eukaryota</taxon>
        <taxon>Viridiplantae</taxon>
        <taxon>Streptophyta</taxon>
        <taxon>Embryophyta</taxon>
        <taxon>Tracheophyta</taxon>
        <taxon>Spermatophyta</taxon>
        <taxon>Magnoliopsida</taxon>
        <taxon>Liliopsida</taxon>
        <taxon>Poales</taxon>
        <taxon>Poaceae</taxon>
        <taxon>BOP clade</taxon>
        <taxon>Pooideae</taxon>
        <taxon>Stipodae</taxon>
        <taxon>Brachypodieae</taxon>
        <taxon>Brachypodium</taxon>
    </lineage>
</organism>
<name>A0A2K2DFL2_BRADI</name>
<evidence type="ECO:0000313" key="2">
    <source>
        <dbReference type="EnsemblPlants" id="PNT73057"/>
    </source>
</evidence>
<dbReference type="AlphaFoldDB" id="A0A2K2DFL2"/>
<gene>
    <name evidence="1" type="ORF">BRADI_2g52826v3</name>
</gene>
<dbReference type="Proteomes" id="UP000008810">
    <property type="component" value="Chromosome 2"/>
</dbReference>
<dbReference type="Gramene" id="PNT73057">
    <property type="protein sequence ID" value="PNT73057"/>
    <property type="gene ID" value="BRADI_2g52826v3"/>
</dbReference>
<evidence type="ECO:0000313" key="1">
    <source>
        <dbReference type="EMBL" id="PNT73057.1"/>
    </source>
</evidence>
<protein>
    <submittedName>
        <fullName evidence="1 2">Uncharacterized protein</fullName>
    </submittedName>
</protein>
<accession>A0A2K2DFL2</accession>
<dbReference type="EMBL" id="CM000881">
    <property type="protein sequence ID" value="PNT73057.1"/>
    <property type="molecule type" value="Genomic_DNA"/>
</dbReference>
<dbReference type="InParanoid" id="A0A2K2DFL2"/>
<keyword evidence="3" id="KW-1185">Reference proteome</keyword>
<evidence type="ECO:0000313" key="3">
    <source>
        <dbReference type="Proteomes" id="UP000008810"/>
    </source>
</evidence>
<proteinExistence type="predicted"/>
<reference evidence="1 2" key="1">
    <citation type="journal article" date="2010" name="Nature">
        <title>Genome sequencing and analysis of the model grass Brachypodium distachyon.</title>
        <authorList>
            <consortium name="International Brachypodium Initiative"/>
        </authorList>
    </citation>
    <scope>NUCLEOTIDE SEQUENCE [LARGE SCALE GENOMIC DNA]</scope>
    <source>
        <strain evidence="1 2">Bd21</strain>
    </source>
</reference>
<reference evidence="2" key="3">
    <citation type="submission" date="2018-08" db="UniProtKB">
        <authorList>
            <consortium name="EnsemblPlants"/>
        </authorList>
    </citation>
    <scope>IDENTIFICATION</scope>
    <source>
        <strain evidence="2">cv. Bd21</strain>
    </source>
</reference>
<reference evidence="1" key="2">
    <citation type="submission" date="2017-06" db="EMBL/GenBank/DDBJ databases">
        <title>WGS assembly of Brachypodium distachyon.</title>
        <authorList>
            <consortium name="The International Brachypodium Initiative"/>
            <person name="Lucas S."/>
            <person name="Harmon-Smith M."/>
            <person name="Lail K."/>
            <person name="Tice H."/>
            <person name="Grimwood J."/>
            <person name="Bruce D."/>
            <person name="Barry K."/>
            <person name="Shu S."/>
            <person name="Lindquist E."/>
            <person name="Wang M."/>
            <person name="Pitluck S."/>
            <person name="Vogel J.P."/>
            <person name="Garvin D.F."/>
            <person name="Mockler T.C."/>
            <person name="Schmutz J."/>
            <person name="Rokhsar D."/>
            <person name="Bevan M.W."/>
        </authorList>
    </citation>
    <scope>NUCLEOTIDE SEQUENCE</scope>
    <source>
        <strain evidence="1">Bd21</strain>
    </source>
</reference>
<dbReference type="EnsemblPlants" id="PNT73057">
    <property type="protein sequence ID" value="PNT73057"/>
    <property type="gene ID" value="BRADI_2g52826v3"/>
</dbReference>
<sequence length="49" mass="5707">MVVILRMFLSSQRRKDKGDAECVELVRALRGIDLLVMRCTGNFSWEESF</sequence>